<evidence type="ECO:0000256" key="3">
    <source>
        <dbReference type="ARBA" id="ARBA00022490"/>
    </source>
</evidence>
<evidence type="ECO:0000256" key="1">
    <source>
        <dbReference type="ARBA" id="ARBA00004496"/>
    </source>
</evidence>
<evidence type="ECO:0000256" key="5">
    <source>
        <dbReference type="ARBA" id="ARBA00022679"/>
    </source>
</evidence>
<dbReference type="InterPro" id="IPR051351">
    <property type="entry name" value="Ascorbate-PTS_EIIA_comp"/>
</dbReference>
<comment type="subcellular location">
    <subcellularLocation>
        <location evidence="1">Cytoplasm</location>
    </subcellularLocation>
</comment>
<dbReference type="RefSeq" id="WP_157795128.1">
    <property type="nucleotide sequence ID" value="NZ_CP015819.1"/>
</dbReference>
<name>A0A1Y0L053_9MOLU</name>
<gene>
    <name evidence="12" type="primary">sgaA</name>
    <name evidence="12" type="ORF">SCLAR_v1c04500</name>
</gene>
<dbReference type="Gene3D" id="3.40.930.10">
    <property type="entry name" value="Mannitol-specific EII, Chain A"/>
    <property type="match status" value="1"/>
</dbReference>
<keyword evidence="2" id="KW-0813">Transport</keyword>
<dbReference type="GO" id="GO:0009401">
    <property type="term" value="P:phosphoenolpyruvate-dependent sugar phosphotransferase system"/>
    <property type="evidence" value="ECO:0007669"/>
    <property type="project" value="UniProtKB-KW"/>
</dbReference>
<accession>A0A1Y0L053</accession>
<proteinExistence type="predicted"/>
<dbReference type="KEGG" id="scla:SCLARK_00695"/>
<protein>
    <recommendedName>
        <fullName evidence="9">Ascorbate-specific PTS system EIIA component</fullName>
    </recommendedName>
    <alternativeName>
        <fullName evidence="10">Ascorbate-specific phosphotransferase enzyme IIA component</fullName>
    </alternativeName>
</protein>
<organism evidence="12 13">
    <name type="scientific">Spiroplasma clarkii</name>
    <dbReference type="NCBI Taxonomy" id="2139"/>
    <lineage>
        <taxon>Bacteria</taxon>
        <taxon>Bacillati</taxon>
        <taxon>Mycoplasmatota</taxon>
        <taxon>Mollicutes</taxon>
        <taxon>Entomoplasmatales</taxon>
        <taxon>Spiroplasmataceae</taxon>
        <taxon>Spiroplasma</taxon>
    </lineage>
</organism>
<keyword evidence="3" id="KW-0963">Cytoplasm</keyword>
<dbReference type="PANTHER" id="PTHR36203">
    <property type="entry name" value="ASCORBATE-SPECIFIC PTS SYSTEM EIIA COMPONENT"/>
    <property type="match status" value="1"/>
</dbReference>
<evidence type="ECO:0000256" key="8">
    <source>
        <dbReference type="ARBA" id="ARBA00037387"/>
    </source>
</evidence>
<keyword evidence="5" id="KW-0808">Transferase</keyword>
<comment type="function">
    <text evidence="8">The phosphoenolpyruvate-dependent sugar phosphotransferase system (sugar PTS), a major carbohydrate active transport system, catalyzes the phosphorylation of incoming sugar substrates concomitantly with their translocation across the cell membrane. The enzyme II UlaABC PTS system is involved in ascorbate transport.</text>
</comment>
<evidence type="ECO:0000313" key="13">
    <source>
        <dbReference type="Proteomes" id="UP000231179"/>
    </source>
</evidence>
<keyword evidence="6" id="KW-0598">Phosphotransferase system</keyword>
<dbReference type="InterPro" id="IPR002178">
    <property type="entry name" value="PTS_EIIA_type-2_dom"/>
</dbReference>
<dbReference type="EMBL" id="CP024870">
    <property type="protein sequence ID" value="ATX70774.1"/>
    <property type="molecule type" value="Genomic_DNA"/>
</dbReference>
<sequence length="146" mass="16469">MNKLVDKQLFTFVSEKLGWEEAIGKGVELLVKNNVCTQELLKQIVESTKKFGPYYVLSDKIALAHAAPGKFCLKPQLALVYLKEETFLLDSDKHPVKAMFVLSAPDTDSHLSILKSFATAFSDKIIREKFINLESAEEVLKLMFSE</sequence>
<feature type="domain" description="PTS EIIA type-2" evidence="11">
    <location>
        <begin position="3"/>
        <end position="146"/>
    </location>
</feature>
<dbReference type="PANTHER" id="PTHR36203:SF1">
    <property type="entry name" value="ASCORBATE-SPECIFIC PTS SYSTEM EIIA COMPONENT"/>
    <property type="match status" value="1"/>
</dbReference>
<evidence type="ECO:0000256" key="4">
    <source>
        <dbReference type="ARBA" id="ARBA00022553"/>
    </source>
</evidence>
<dbReference type="Proteomes" id="UP000231179">
    <property type="component" value="Chromosome"/>
</dbReference>
<evidence type="ECO:0000256" key="10">
    <source>
        <dbReference type="ARBA" id="ARBA00042072"/>
    </source>
</evidence>
<evidence type="ECO:0000256" key="6">
    <source>
        <dbReference type="ARBA" id="ARBA00022683"/>
    </source>
</evidence>
<evidence type="ECO:0000313" key="12">
    <source>
        <dbReference type="EMBL" id="ATX70774.1"/>
    </source>
</evidence>
<dbReference type="Pfam" id="PF00359">
    <property type="entry name" value="PTS_EIIA_2"/>
    <property type="match status" value="1"/>
</dbReference>
<keyword evidence="13" id="KW-1185">Reference proteome</keyword>
<evidence type="ECO:0000259" key="11">
    <source>
        <dbReference type="PROSITE" id="PS51094"/>
    </source>
</evidence>
<dbReference type="SUPFAM" id="SSF55804">
    <property type="entry name" value="Phoshotransferase/anion transport protein"/>
    <property type="match status" value="1"/>
</dbReference>
<keyword evidence="7" id="KW-0418">Kinase</keyword>
<evidence type="ECO:0000256" key="2">
    <source>
        <dbReference type="ARBA" id="ARBA00022448"/>
    </source>
</evidence>
<evidence type="ECO:0000256" key="9">
    <source>
        <dbReference type="ARBA" id="ARBA00041175"/>
    </source>
</evidence>
<dbReference type="PROSITE" id="PS51094">
    <property type="entry name" value="PTS_EIIA_TYPE_2"/>
    <property type="match status" value="1"/>
</dbReference>
<dbReference type="GO" id="GO:0016301">
    <property type="term" value="F:kinase activity"/>
    <property type="evidence" value="ECO:0007669"/>
    <property type="project" value="UniProtKB-KW"/>
</dbReference>
<dbReference type="InterPro" id="IPR016152">
    <property type="entry name" value="PTrfase/Anion_transptr"/>
</dbReference>
<reference evidence="12 13" key="1">
    <citation type="submission" date="2017-11" db="EMBL/GenBank/DDBJ databases">
        <title>Complete genome sequence of Spiroplasma clarkii CN-5 (DSM 19994).</title>
        <authorList>
            <person name="Tsai Y.-M."/>
            <person name="Chang A."/>
            <person name="Lo W.-S."/>
            <person name="Kuo C.-H."/>
        </authorList>
    </citation>
    <scope>NUCLEOTIDE SEQUENCE [LARGE SCALE GENOMIC DNA]</scope>
    <source>
        <strain evidence="12 13">CN-5</strain>
    </source>
</reference>
<evidence type="ECO:0000256" key="7">
    <source>
        <dbReference type="ARBA" id="ARBA00022777"/>
    </source>
</evidence>
<dbReference type="GO" id="GO:0005737">
    <property type="term" value="C:cytoplasm"/>
    <property type="evidence" value="ECO:0007669"/>
    <property type="project" value="UniProtKB-SubCell"/>
</dbReference>
<dbReference type="AlphaFoldDB" id="A0A1Y0L053"/>
<keyword evidence="4" id="KW-0597">Phosphoprotein</keyword>